<dbReference type="AlphaFoldDB" id="R2SEJ1"/>
<dbReference type="InterPro" id="IPR001362">
    <property type="entry name" value="Glyco_hydro_32"/>
</dbReference>
<sequence length="481" mass="55141">MDKKRNAANNYIEKYKNLAVKTSLQPALHFTPPLGWMNDPNGLIFFNGHYHLFYQYHPYETKWRQMYWGHAVSDDLITWRDLPIALAPSESYEDSPEGGCFSGTALEHEGMLYLFYTAVARNAAGDLVQKQCAAMSEDGLHFSKYENNPIIQTDHLGNENSHFRDPKVWKHDNTFYMLVGVSQDQVGKLALYKSENLFDWTFVNIVFEEPGGWMLECPDFYELDGQEVLTFSPVGIKGEYSTYLIGKMDYQEGVFHVESRGILDYGVDFYAPQTFLSTNGERYVIGWQNGWEWMDEWNGFGALTENNWCGAMSMPRRVSIRNKQLYSTIPGQVTALEGAQIIINDTQTNGYLKKVTEIQTPSIIELSLKSGESPITLMFKDQRTGMEDRFIIEDQLRYHSNENPLGRKTLTMPLAKKENRVKILLDLYSMEVFAEGEGTVLSVNSFFKGACEREFSFSCCEDDRIEKLVVTKLNAKRLITG</sequence>
<dbReference type="EC" id="3.2.1.26" evidence="2"/>
<dbReference type="GO" id="GO:0005975">
    <property type="term" value="P:carbohydrate metabolic process"/>
    <property type="evidence" value="ECO:0007669"/>
    <property type="project" value="InterPro"/>
</dbReference>
<evidence type="ECO:0000256" key="4">
    <source>
        <dbReference type="ARBA" id="ARBA00023295"/>
    </source>
</evidence>
<name>R2SEJ1_9ENTE</name>
<dbReference type="RefSeq" id="WP_010757621.1">
    <property type="nucleotide sequence ID" value="NZ_ASWD01000001.1"/>
</dbReference>
<dbReference type="STRING" id="160454.RV10_GL002295"/>
<evidence type="ECO:0000313" key="7">
    <source>
        <dbReference type="Proteomes" id="UP000013782"/>
    </source>
</evidence>
<evidence type="ECO:0000256" key="1">
    <source>
        <dbReference type="ARBA" id="ARBA00009902"/>
    </source>
</evidence>
<dbReference type="PANTHER" id="PTHR43101:SF1">
    <property type="entry name" value="BETA-FRUCTOSIDASE"/>
    <property type="match status" value="1"/>
</dbReference>
<dbReference type="SUPFAM" id="SSF75005">
    <property type="entry name" value="Arabinanase/levansucrase/invertase"/>
    <property type="match status" value="1"/>
</dbReference>
<evidence type="ECO:0000256" key="3">
    <source>
        <dbReference type="ARBA" id="ARBA00022801"/>
    </source>
</evidence>
<keyword evidence="4" id="KW-0326">Glycosidase</keyword>
<comment type="caution">
    <text evidence="6">The sequence shown here is derived from an EMBL/GenBank/DDBJ whole genome shotgun (WGS) entry which is preliminary data.</text>
</comment>
<evidence type="ECO:0000313" key="6">
    <source>
        <dbReference type="EMBL" id="EOH93935.1"/>
    </source>
</evidence>
<comment type="similarity">
    <text evidence="1">Belongs to the glycosyl hydrolase 32 family.</text>
</comment>
<gene>
    <name evidence="6" type="ORF">UAU_02631</name>
</gene>
<accession>R2SEJ1</accession>
<dbReference type="Pfam" id="PF00251">
    <property type="entry name" value="Glyco_hydro_32N"/>
    <property type="match status" value="1"/>
</dbReference>
<dbReference type="Proteomes" id="UP000013782">
    <property type="component" value="Unassembled WGS sequence"/>
</dbReference>
<dbReference type="SMART" id="SM00640">
    <property type="entry name" value="Glyco_32"/>
    <property type="match status" value="1"/>
</dbReference>
<dbReference type="PROSITE" id="PS00609">
    <property type="entry name" value="GLYCOSYL_HYDROL_F32"/>
    <property type="match status" value="1"/>
</dbReference>
<proteinExistence type="inferred from homology"/>
<evidence type="ECO:0000259" key="5">
    <source>
        <dbReference type="Pfam" id="PF00251"/>
    </source>
</evidence>
<organism evidence="6 7">
    <name type="scientific">Enterococcus pallens ATCC BAA-351</name>
    <dbReference type="NCBI Taxonomy" id="1158607"/>
    <lineage>
        <taxon>Bacteria</taxon>
        <taxon>Bacillati</taxon>
        <taxon>Bacillota</taxon>
        <taxon>Bacilli</taxon>
        <taxon>Lactobacillales</taxon>
        <taxon>Enterococcaceae</taxon>
        <taxon>Enterococcus</taxon>
    </lineage>
</organism>
<dbReference type="Gene3D" id="2.115.10.20">
    <property type="entry name" value="Glycosyl hydrolase domain, family 43"/>
    <property type="match status" value="1"/>
</dbReference>
<dbReference type="EMBL" id="AJAQ01000016">
    <property type="protein sequence ID" value="EOH93935.1"/>
    <property type="molecule type" value="Genomic_DNA"/>
</dbReference>
<reference evidence="6 7" key="1">
    <citation type="submission" date="2013-02" db="EMBL/GenBank/DDBJ databases">
        <title>The Genome Sequence of Enterococcus pallens BAA-351.</title>
        <authorList>
            <consortium name="The Broad Institute Genome Sequencing Platform"/>
            <consortium name="The Broad Institute Genome Sequencing Center for Infectious Disease"/>
            <person name="Earl A.M."/>
            <person name="Gilmore M.S."/>
            <person name="Lebreton F."/>
            <person name="Walker B."/>
            <person name="Young S.K."/>
            <person name="Zeng Q."/>
            <person name="Gargeya S."/>
            <person name="Fitzgerald M."/>
            <person name="Haas B."/>
            <person name="Abouelleil A."/>
            <person name="Alvarado L."/>
            <person name="Arachchi H.M."/>
            <person name="Berlin A.M."/>
            <person name="Chapman S.B."/>
            <person name="Dewar J."/>
            <person name="Goldberg J."/>
            <person name="Griggs A."/>
            <person name="Gujja S."/>
            <person name="Hansen M."/>
            <person name="Howarth C."/>
            <person name="Imamovic A."/>
            <person name="Larimer J."/>
            <person name="McCowan C."/>
            <person name="Murphy C."/>
            <person name="Neiman D."/>
            <person name="Pearson M."/>
            <person name="Priest M."/>
            <person name="Roberts A."/>
            <person name="Saif S."/>
            <person name="Shea T."/>
            <person name="Sisk P."/>
            <person name="Sykes S."/>
            <person name="Wortman J."/>
            <person name="Nusbaum C."/>
            <person name="Birren B."/>
        </authorList>
    </citation>
    <scope>NUCLEOTIDE SEQUENCE [LARGE SCALE GENOMIC DNA]</scope>
    <source>
        <strain evidence="6 7">ATCC BAA-351</strain>
    </source>
</reference>
<keyword evidence="3" id="KW-0378">Hydrolase</keyword>
<dbReference type="PANTHER" id="PTHR43101">
    <property type="entry name" value="BETA-FRUCTOSIDASE"/>
    <property type="match status" value="1"/>
</dbReference>
<protein>
    <recommendedName>
        <fullName evidence="2">beta-fructofuranosidase</fullName>
        <ecNumber evidence="2">3.2.1.26</ecNumber>
    </recommendedName>
</protein>
<dbReference type="GO" id="GO:0004564">
    <property type="term" value="F:beta-fructofuranosidase activity"/>
    <property type="evidence" value="ECO:0007669"/>
    <property type="project" value="UniProtKB-EC"/>
</dbReference>
<dbReference type="eggNOG" id="COG1621">
    <property type="taxonomic scope" value="Bacteria"/>
</dbReference>
<dbReference type="InterPro" id="IPR018053">
    <property type="entry name" value="Glyco_hydro_32_AS"/>
</dbReference>
<dbReference type="CDD" id="cd08996">
    <property type="entry name" value="GH32_FFase"/>
    <property type="match status" value="1"/>
</dbReference>
<dbReference type="InterPro" id="IPR023296">
    <property type="entry name" value="Glyco_hydro_beta-prop_sf"/>
</dbReference>
<dbReference type="HOGENOM" id="CLU_001528_7_0_9"/>
<feature type="domain" description="Glycosyl hydrolase family 32 N-terminal" evidence="5">
    <location>
        <begin position="29"/>
        <end position="327"/>
    </location>
</feature>
<dbReference type="InterPro" id="IPR051214">
    <property type="entry name" value="GH32_Enzymes"/>
</dbReference>
<evidence type="ECO:0000256" key="2">
    <source>
        <dbReference type="ARBA" id="ARBA00012758"/>
    </source>
</evidence>
<dbReference type="OrthoDB" id="9759709at2"/>
<dbReference type="PATRIC" id="fig|1158607.3.peg.2618"/>
<dbReference type="InterPro" id="IPR013148">
    <property type="entry name" value="Glyco_hydro_32_N"/>
</dbReference>
<keyword evidence="7" id="KW-1185">Reference proteome</keyword>